<comment type="caution">
    <text evidence="2">The sequence shown here is derived from an EMBL/GenBank/DDBJ whole genome shotgun (WGS) entry which is preliminary data.</text>
</comment>
<protein>
    <recommendedName>
        <fullName evidence="4">Transposase</fullName>
    </recommendedName>
</protein>
<keyword evidence="3" id="KW-1185">Reference proteome</keyword>
<gene>
    <name evidence="2" type="ORF">PCOR1329_LOCUS43067</name>
</gene>
<dbReference type="EMBL" id="CAUYUJ010015172">
    <property type="protein sequence ID" value="CAK0850761.1"/>
    <property type="molecule type" value="Genomic_DNA"/>
</dbReference>
<evidence type="ECO:0000256" key="1">
    <source>
        <dbReference type="SAM" id="MobiDB-lite"/>
    </source>
</evidence>
<organism evidence="2 3">
    <name type="scientific">Prorocentrum cordatum</name>
    <dbReference type="NCBI Taxonomy" id="2364126"/>
    <lineage>
        <taxon>Eukaryota</taxon>
        <taxon>Sar</taxon>
        <taxon>Alveolata</taxon>
        <taxon>Dinophyceae</taxon>
        <taxon>Prorocentrales</taxon>
        <taxon>Prorocentraceae</taxon>
        <taxon>Prorocentrum</taxon>
    </lineage>
</organism>
<reference evidence="2" key="1">
    <citation type="submission" date="2023-10" db="EMBL/GenBank/DDBJ databases">
        <authorList>
            <person name="Chen Y."/>
            <person name="Shah S."/>
            <person name="Dougan E. K."/>
            <person name="Thang M."/>
            <person name="Chan C."/>
        </authorList>
    </citation>
    <scope>NUCLEOTIDE SEQUENCE [LARGE SCALE GENOMIC DNA]</scope>
</reference>
<name>A0ABN9TWX5_9DINO</name>
<feature type="non-terminal residue" evidence="2">
    <location>
        <position position="1"/>
    </location>
</feature>
<dbReference type="Proteomes" id="UP001189429">
    <property type="component" value="Unassembled WGS sequence"/>
</dbReference>
<evidence type="ECO:0000313" key="3">
    <source>
        <dbReference type="Proteomes" id="UP001189429"/>
    </source>
</evidence>
<sequence length="83" mass="9688">ELLQRRVKKANLTIKRLQKENKNLKRKVGRLTANPQQQQKPQHKVSKARLPYSVSNNSHIVVDEKGIVHQYMCRKAGVLFQFP</sequence>
<evidence type="ECO:0000313" key="2">
    <source>
        <dbReference type="EMBL" id="CAK0850761.1"/>
    </source>
</evidence>
<proteinExistence type="predicted"/>
<feature type="region of interest" description="Disordered" evidence="1">
    <location>
        <begin position="28"/>
        <end position="48"/>
    </location>
</feature>
<accession>A0ABN9TWX5</accession>
<evidence type="ECO:0008006" key="4">
    <source>
        <dbReference type="Google" id="ProtNLM"/>
    </source>
</evidence>